<proteinExistence type="predicted"/>
<organism evidence="2 3">
    <name type="scientific">Daedalea quercina L-15889</name>
    <dbReference type="NCBI Taxonomy" id="1314783"/>
    <lineage>
        <taxon>Eukaryota</taxon>
        <taxon>Fungi</taxon>
        <taxon>Dikarya</taxon>
        <taxon>Basidiomycota</taxon>
        <taxon>Agaricomycotina</taxon>
        <taxon>Agaricomycetes</taxon>
        <taxon>Polyporales</taxon>
        <taxon>Fomitopsis</taxon>
    </lineage>
</organism>
<evidence type="ECO:0000313" key="2">
    <source>
        <dbReference type="EMBL" id="KZT75164.1"/>
    </source>
</evidence>
<feature type="region of interest" description="Disordered" evidence="1">
    <location>
        <begin position="1"/>
        <end position="28"/>
    </location>
</feature>
<dbReference type="EMBL" id="KV429032">
    <property type="protein sequence ID" value="KZT75164.1"/>
    <property type="molecule type" value="Genomic_DNA"/>
</dbReference>
<sequence length="149" mass="16918">MMSSEVHFEDRGNGTSPADRSRTRWPARERQRCVRAPTLLSCLFCLLSMPLRPVVVTARSFSGCLAEHNRMSPRPHLTIKRRAAARLMLPTVSISGCPVQVQGHARQREPMPFVLLPSVLTEHRNYQLPGDMDSVLSGMRWLSSWSFME</sequence>
<dbReference type="AlphaFoldDB" id="A0A165UN21"/>
<protein>
    <submittedName>
        <fullName evidence="2">Uncharacterized protein</fullName>
    </submittedName>
</protein>
<accession>A0A165UN21</accession>
<feature type="compositionally biased region" description="Basic and acidic residues" evidence="1">
    <location>
        <begin position="1"/>
        <end position="12"/>
    </location>
</feature>
<reference evidence="2 3" key="1">
    <citation type="journal article" date="2016" name="Mol. Biol. Evol.">
        <title>Comparative Genomics of Early-Diverging Mushroom-Forming Fungi Provides Insights into the Origins of Lignocellulose Decay Capabilities.</title>
        <authorList>
            <person name="Nagy L.G."/>
            <person name="Riley R."/>
            <person name="Tritt A."/>
            <person name="Adam C."/>
            <person name="Daum C."/>
            <person name="Floudas D."/>
            <person name="Sun H."/>
            <person name="Yadav J.S."/>
            <person name="Pangilinan J."/>
            <person name="Larsson K.H."/>
            <person name="Matsuura K."/>
            <person name="Barry K."/>
            <person name="Labutti K."/>
            <person name="Kuo R."/>
            <person name="Ohm R.A."/>
            <person name="Bhattacharya S.S."/>
            <person name="Shirouzu T."/>
            <person name="Yoshinaga Y."/>
            <person name="Martin F.M."/>
            <person name="Grigoriev I.V."/>
            <person name="Hibbett D.S."/>
        </authorList>
    </citation>
    <scope>NUCLEOTIDE SEQUENCE [LARGE SCALE GENOMIC DNA]</scope>
    <source>
        <strain evidence="2 3">L-15889</strain>
    </source>
</reference>
<name>A0A165UN21_9APHY</name>
<feature type="compositionally biased region" description="Basic and acidic residues" evidence="1">
    <location>
        <begin position="19"/>
        <end position="28"/>
    </location>
</feature>
<dbReference type="Proteomes" id="UP000076727">
    <property type="component" value="Unassembled WGS sequence"/>
</dbReference>
<gene>
    <name evidence="2" type="ORF">DAEQUDRAFT_23789</name>
</gene>
<evidence type="ECO:0000256" key="1">
    <source>
        <dbReference type="SAM" id="MobiDB-lite"/>
    </source>
</evidence>
<keyword evidence="3" id="KW-1185">Reference proteome</keyword>
<evidence type="ECO:0000313" key="3">
    <source>
        <dbReference type="Proteomes" id="UP000076727"/>
    </source>
</evidence>